<evidence type="ECO:0000259" key="1">
    <source>
        <dbReference type="Pfam" id="PF13649"/>
    </source>
</evidence>
<accession>A0A1F6G7K6</accession>
<dbReference type="Proteomes" id="UP000178449">
    <property type="component" value="Unassembled WGS sequence"/>
</dbReference>
<sequence length="204" mass="22838">MASLQDHWEEIYKEKPSVSLGWYQESPSLSLRLIEGAGLPKEAPCLDAGAGCSLLADQLKAIGYQDLSLVDWSLAALEQVKGRLGAKGVQYLVGDLLKLKLERRYQLWHDRAVFHFLINDQEQEAYLEQVKAALVPGGFFVVGGFSPEGPERCSGQPVRRLAPLRLAELFGADFELEVEQADIHHTPGGTAQSYLYQRWRRKTI</sequence>
<dbReference type="InterPro" id="IPR029063">
    <property type="entry name" value="SAM-dependent_MTases_sf"/>
</dbReference>
<dbReference type="PANTHER" id="PTHR12843:SF5">
    <property type="entry name" value="EEF1A LYSINE METHYLTRANSFERASE 2"/>
    <property type="match status" value="1"/>
</dbReference>
<reference evidence="2 3" key="1">
    <citation type="journal article" date="2016" name="Nat. Commun.">
        <title>Thousands of microbial genomes shed light on interconnected biogeochemical processes in an aquifer system.</title>
        <authorList>
            <person name="Anantharaman K."/>
            <person name="Brown C.T."/>
            <person name="Hug L.A."/>
            <person name="Sharon I."/>
            <person name="Castelle C.J."/>
            <person name="Probst A.J."/>
            <person name="Thomas B.C."/>
            <person name="Singh A."/>
            <person name="Wilkins M.J."/>
            <person name="Karaoz U."/>
            <person name="Brodie E.L."/>
            <person name="Williams K.H."/>
            <person name="Hubbard S.S."/>
            <person name="Banfield J.F."/>
        </authorList>
    </citation>
    <scope>NUCLEOTIDE SEQUENCE [LARGE SCALE GENOMIC DNA]</scope>
</reference>
<dbReference type="SUPFAM" id="SSF53335">
    <property type="entry name" value="S-adenosyl-L-methionine-dependent methyltransferases"/>
    <property type="match status" value="1"/>
</dbReference>
<evidence type="ECO:0000313" key="2">
    <source>
        <dbReference type="EMBL" id="OGG94096.1"/>
    </source>
</evidence>
<dbReference type="AlphaFoldDB" id="A0A1F6G7K6"/>
<dbReference type="Gene3D" id="3.40.50.150">
    <property type="entry name" value="Vaccinia Virus protein VP39"/>
    <property type="match status" value="1"/>
</dbReference>
<dbReference type="PANTHER" id="PTHR12843">
    <property type="entry name" value="PROTEIN-LYSINE N-METHYLTRANSFERASE METTL10"/>
    <property type="match status" value="1"/>
</dbReference>
<gene>
    <name evidence="2" type="ORF">A2527_09610</name>
</gene>
<proteinExistence type="predicted"/>
<dbReference type="InterPro" id="IPR041698">
    <property type="entry name" value="Methyltransf_25"/>
</dbReference>
<protein>
    <recommendedName>
        <fullName evidence="1">Methyltransferase domain-containing protein</fullName>
    </recommendedName>
</protein>
<dbReference type="CDD" id="cd02440">
    <property type="entry name" value="AdoMet_MTases"/>
    <property type="match status" value="1"/>
</dbReference>
<evidence type="ECO:0000313" key="3">
    <source>
        <dbReference type="Proteomes" id="UP000178449"/>
    </source>
</evidence>
<dbReference type="Pfam" id="PF13649">
    <property type="entry name" value="Methyltransf_25"/>
    <property type="match status" value="1"/>
</dbReference>
<dbReference type="STRING" id="1817772.A2527_09610"/>
<dbReference type="EMBL" id="MFNE01000043">
    <property type="protein sequence ID" value="OGG94096.1"/>
    <property type="molecule type" value="Genomic_DNA"/>
</dbReference>
<comment type="caution">
    <text evidence="2">The sequence shown here is derived from an EMBL/GenBank/DDBJ whole genome shotgun (WGS) entry which is preliminary data.</text>
</comment>
<organism evidence="2 3">
    <name type="scientific">Candidatus Lambdaproteobacteria bacterium RIFOXYD2_FULL_50_16</name>
    <dbReference type="NCBI Taxonomy" id="1817772"/>
    <lineage>
        <taxon>Bacteria</taxon>
        <taxon>Pseudomonadati</taxon>
        <taxon>Pseudomonadota</taxon>
        <taxon>Candidatus Lambdaproteobacteria</taxon>
    </lineage>
</organism>
<feature type="domain" description="Methyltransferase" evidence="1">
    <location>
        <begin position="46"/>
        <end position="138"/>
    </location>
</feature>
<name>A0A1F6G7K6_9PROT</name>